<dbReference type="Proteomes" id="UP001151760">
    <property type="component" value="Unassembled WGS sequence"/>
</dbReference>
<gene>
    <name evidence="1" type="ORF">Tco_0860038</name>
</gene>
<accession>A0ABQ5BDR6</accession>
<sequence length="820" mass="89586">MDSSASFSEVRGEGEGRLKGERAYLDGGMRDIEFAKGCAGVAVYGECVVVCGGMLWGVRVLRRCGGEYCVCHQGLWDDEMFPGAESLVVRWGEPWVSVVRFSAYRERDSKDPREDGECEMDERYVRGRGTRVVAMGGYYTSAVRESQTGGARGGYLVCMLLRVELIGALWRERGAGWKSGWGVSGYLLNLQEDQVRSGYIDGGGEYRSSFYIRFMRIFRSVLLRFRRAGRGVEEYGRGASRGRSSERREKRKWSIWSAGGIMSGLVATDVRRRWCIWMSGVDRARSLSGDDERACGGIVGGYRVENDGSLGERRGAGLVIPLRYVWLLGESSVGRDGYGRIVRSVVEDLRTGMIARICMCDSGMRFMSADVIGAIWGECRGECSSSGGVVLCVRECGGGRQSGEWEHGGGVGRNPIGMAYGGGRIAWSGGWTRLVMGWCGGSGVPCERRGYRAYAECEGRGTLDVVIRRQYGHGVRRGKEAAEGKGAAVVWVGARAVDCLCGWVGFGEEATGGCGGWVREGQLDLGDLCVSGDAVWAGLVEVVENESVDRVRRGTGSLDVVVARHVSLEYRAVGALILRRWNMTLTGRVSDTSLSSILSLWAVGRRIWAGSSVFRGNDTRIMGVSIEGMSGGCLGPDYSFRWGRGDEDVGGPLSIRGKRVVSKSGEEFWVRTCRGHCRASYSRSQKLVNRCLGVDVTGEDVGEVGDGIFDAYGRRGGGVRALVNSESGSRWKKVIDDMLEGQNGGLEKSIDQSDLKSCESSKYKVVDDYDSGEPIRRIESINTLYPVAQKLAEPNKVESEQLYSASANKIDEKKLFCLNT</sequence>
<reference evidence="1" key="2">
    <citation type="submission" date="2022-01" db="EMBL/GenBank/DDBJ databases">
        <authorList>
            <person name="Yamashiro T."/>
            <person name="Shiraishi A."/>
            <person name="Satake H."/>
            <person name="Nakayama K."/>
        </authorList>
    </citation>
    <scope>NUCLEOTIDE SEQUENCE</scope>
</reference>
<reference evidence="1" key="1">
    <citation type="journal article" date="2022" name="Int. J. Mol. Sci.">
        <title>Draft Genome of Tanacetum Coccineum: Genomic Comparison of Closely Related Tanacetum-Family Plants.</title>
        <authorList>
            <person name="Yamashiro T."/>
            <person name="Shiraishi A."/>
            <person name="Nakayama K."/>
            <person name="Satake H."/>
        </authorList>
    </citation>
    <scope>NUCLEOTIDE SEQUENCE</scope>
</reference>
<name>A0ABQ5BDR6_9ASTR</name>
<keyword evidence="2" id="KW-1185">Reference proteome</keyword>
<proteinExistence type="predicted"/>
<evidence type="ECO:0000313" key="1">
    <source>
        <dbReference type="EMBL" id="GJT12996.1"/>
    </source>
</evidence>
<comment type="caution">
    <text evidence="1">The sequence shown here is derived from an EMBL/GenBank/DDBJ whole genome shotgun (WGS) entry which is preliminary data.</text>
</comment>
<organism evidence="1 2">
    <name type="scientific">Tanacetum coccineum</name>
    <dbReference type="NCBI Taxonomy" id="301880"/>
    <lineage>
        <taxon>Eukaryota</taxon>
        <taxon>Viridiplantae</taxon>
        <taxon>Streptophyta</taxon>
        <taxon>Embryophyta</taxon>
        <taxon>Tracheophyta</taxon>
        <taxon>Spermatophyta</taxon>
        <taxon>Magnoliopsida</taxon>
        <taxon>eudicotyledons</taxon>
        <taxon>Gunneridae</taxon>
        <taxon>Pentapetalae</taxon>
        <taxon>asterids</taxon>
        <taxon>campanulids</taxon>
        <taxon>Asterales</taxon>
        <taxon>Asteraceae</taxon>
        <taxon>Asteroideae</taxon>
        <taxon>Anthemideae</taxon>
        <taxon>Anthemidinae</taxon>
        <taxon>Tanacetum</taxon>
    </lineage>
</organism>
<evidence type="ECO:0000313" key="2">
    <source>
        <dbReference type="Proteomes" id="UP001151760"/>
    </source>
</evidence>
<protein>
    <submittedName>
        <fullName evidence="1">Uncharacterized protein</fullName>
    </submittedName>
</protein>
<dbReference type="EMBL" id="BQNB010013193">
    <property type="protein sequence ID" value="GJT12996.1"/>
    <property type="molecule type" value="Genomic_DNA"/>
</dbReference>